<sequence>MTLQQQPENTILEVVTTPTDQQEMANLKEVIVAWREMESSVSTLNSQVREMKKKQKAYEEIILRIMKKNNIGALDLKGSGGRLLYRRQTTKGSLNLKSMKELLTQHMKSEGAADEAMKFINENRGAKVRESILYEKECY</sequence>
<dbReference type="AlphaFoldDB" id="A0A6C0DBP3"/>
<organism evidence="1">
    <name type="scientific">viral metagenome</name>
    <dbReference type="NCBI Taxonomy" id="1070528"/>
    <lineage>
        <taxon>unclassified sequences</taxon>
        <taxon>metagenomes</taxon>
        <taxon>organismal metagenomes</taxon>
    </lineage>
</organism>
<evidence type="ECO:0000313" key="1">
    <source>
        <dbReference type="EMBL" id="QHT14416.1"/>
    </source>
</evidence>
<evidence type="ECO:0008006" key="2">
    <source>
        <dbReference type="Google" id="ProtNLM"/>
    </source>
</evidence>
<name>A0A6C0DBP3_9ZZZZ</name>
<proteinExistence type="predicted"/>
<dbReference type="EMBL" id="MN739582">
    <property type="protein sequence ID" value="QHT14416.1"/>
    <property type="molecule type" value="Genomic_DNA"/>
</dbReference>
<accession>A0A6C0DBP3</accession>
<protein>
    <recommendedName>
        <fullName evidence="2">Host-nuclease inhibitor protein</fullName>
    </recommendedName>
</protein>
<dbReference type="InterPro" id="IPR043918">
    <property type="entry name" value="DUF5760"/>
</dbReference>
<reference evidence="1" key="1">
    <citation type="journal article" date="2020" name="Nature">
        <title>Giant virus diversity and host interactions through global metagenomics.</title>
        <authorList>
            <person name="Schulz F."/>
            <person name="Roux S."/>
            <person name="Paez-Espino D."/>
            <person name="Jungbluth S."/>
            <person name="Walsh D.A."/>
            <person name="Denef V.J."/>
            <person name="McMahon K.D."/>
            <person name="Konstantinidis K.T."/>
            <person name="Eloe-Fadrosh E.A."/>
            <person name="Kyrpides N.C."/>
            <person name="Woyke T."/>
        </authorList>
    </citation>
    <scope>NUCLEOTIDE SEQUENCE</scope>
    <source>
        <strain evidence="1">GVMAG-M-3300023174-137</strain>
    </source>
</reference>
<dbReference type="Pfam" id="PF19064">
    <property type="entry name" value="DUF5760"/>
    <property type="match status" value="1"/>
</dbReference>